<evidence type="ECO:0000256" key="4">
    <source>
        <dbReference type="SAM" id="MobiDB-lite"/>
    </source>
</evidence>
<dbReference type="Gene3D" id="3.40.50.150">
    <property type="entry name" value="Vaccinia Virus protein VP39"/>
    <property type="match status" value="1"/>
</dbReference>
<keyword evidence="2" id="KW-0808">Transferase</keyword>
<evidence type="ECO:0000313" key="5">
    <source>
        <dbReference type="EMBL" id="KAG5172539.1"/>
    </source>
</evidence>
<evidence type="ECO:0000256" key="2">
    <source>
        <dbReference type="ARBA" id="ARBA00022679"/>
    </source>
</evidence>
<feature type="region of interest" description="Disordered" evidence="4">
    <location>
        <begin position="319"/>
        <end position="340"/>
    </location>
</feature>
<protein>
    <recommendedName>
        <fullName evidence="6">F-box domain-containing protein</fullName>
    </recommendedName>
</protein>
<evidence type="ECO:0000256" key="1">
    <source>
        <dbReference type="ARBA" id="ARBA00022603"/>
    </source>
</evidence>
<accession>A0A8H7Y765</accession>
<dbReference type="Gene3D" id="1.10.8.10">
    <property type="entry name" value="DNA helicase RuvA subunit, C-terminal domain"/>
    <property type="match status" value="1"/>
</dbReference>
<reference evidence="5" key="1">
    <citation type="submission" date="2021-02" db="EMBL/GenBank/DDBJ databases">
        <title>Psilocybe cubensis genome.</title>
        <authorList>
            <person name="Mckernan K.J."/>
            <person name="Crawford S."/>
            <person name="Trippe A."/>
            <person name="Kane L.T."/>
            <person name="Mclaughlin S."/>
        </authorList>
    </citation>
    <scope>NUCLEOTIDE SEQUENCE [LARGE SCALE GENOMIC DNA]</scope>
    <source>
        <strain evidence="5">MGC-MH-2018</strain>
    </source>
</reference>
<dbReference type="GO" id="GO:0005739">
    <property type="term" value="C:mitochondrion"/>
    <property type="evidence" value="ECO:0007669"/>
    <property type="project" value="TreeGrafter"/>
</dbReference>
<name>A0A8H7Y765_PSICU</name>
<dbReference type="InterPro" id="IPR050320">
    <property type="entry name" value="N5-glutamine_MTase"/>
</dbReference>
<comment type="caution">
    <text evidence="5">The sequence shown here is derived from an EMBL/GenBank/DDBJ whole genome shotgun (WGS) entry which is preliminary data.</text>
</comment>
<dbReference type="InterPro" id="IPR029063">
    <property type="entry name" value="SAM-dependent_MTases_sf"/>
</dbReference>
<evidence type="ECO:0000256" key="3">
    <source>
        <dbReference type="ARBA" id="ARBA00022691"/>
    </source>
</evidence>
<dbReference type="PANTHER" id="PTHR18895">
    <property type="entry name" value="HEMK METHYLTRANSFERASE"/>
    <property type="match status" value="1"/>
</dbReference>
<dbReference type="CDD" id="cd02440">
    <property type="entry name" value="AdoMet_MTases"/>
    <property type="match status" value="1"/>
</dbReference>
<dbReference type="NCBIfam" id="TIGR00536">
    <property type="entry name" value="hemK_fam"/>
    <property type="match status" value="1"/>
</dbReference>
<gene>
    <name evidence="5" type="ORF">JR316_002041</name>
</gene>
<dbReference type="SUPFAM" id="SSF53335">
    <property type="entry name" value="S-adenosyl-L-methionine-dependent methyltransferases"/>
    <property type="match status" value="1"/>
</dbReference>
<dbReference type="GO" id="GO:0032259">
    <property type="term" value="P:methylation"/>
    <property type="evidence" value="ECO:0007669"/>
    <property type="project" value="UniProtKB-KW"/>
</dbReference>
<proteinExistence type="predicted"/>
<dbReference type="GO" id="GO:0008276">
    <property type="term" value="F:protein methyltransferase activity"/>
    <property type="evidence" value="ECO:0007669"/>
    <property type="project" value="InterPro"/>
</dbReference>
<dbReference type="AlphaFoldDB" id="A0A8H7Y765"/>
<sequence length="814" mass="91784">MKNSVTVRAGDPADFYFTAEYSVPDHAKPPNRTNPAREPPSDCPSALSLIFRMFSRLLATLSSALGTPQALRELRWMQAAIDSRASQLSLADMVARRLQHEPLQYILGTQPFGPLNLLVRPPVLIPRPETEHWATVLAESLSPTAQKPISLLDLGTGSGCIPLLLCHLWPPGSVKAHAVDISPHALTLAQDNAALCGIPSQLDGSKKPQNTFTVFNSDFLAEDFPSPALRANSPFDVITSNPPYIPWKEYIELPPSVLDYEDRRALLAGSSGLDFYHAIARLVSHKNLLAPSAIVALELMHARSAPRFDNLNTMSLPTSAGSHEPIKPNHTLLPTTNSMDRRSQADGRSISLSSLPMELLQEIFLWCVPPRPSQSEFLYQSIYMVGFASQVAPLLLCQVCNLWRHISLTLPRLWTSLDVFVSMGKSRPCLPLANIWLARSGELPLSLALYQQNESNDNRIAAGEILDLYRLYIHRWSNIHFDLTGPRYCRLLTSQQRSAPMLKQFRMQTCYRIYEAEDKDLFGIFDFVPHLSHLQVSRIPDLDIFGETSVRIPWSQLVTLSLDYLPSVGTSLRILENCPKLIDCSFKIDALSGPLPETPINRELHSLEINIGHEQVATFLEKVTLPALKQMTIHVRGPLDQYGWPQSKFGAFLKRSRCRPSHFEIHDTGMRFDEFADCLCNPYLQSLESITVQDRRDWTWDPFVTDLAVNLLTCSPFIHESTSVMPTMSEALQNQVSAQACRLPNLESLTFRGSCLWTADGMVADMVESRWRYHCRQVRRLKRVELELLSSHVEDFRRLKEFCVEGLELDVMLR</sequence>
<keyword evidence="3" id="KW-0949">S-adenosyl-L-methionine</keyword>
<dbReference type="EMBL" id="JAFIQS010000002">
    <property type="protein sequence ID" value="KAG5172539.1"/>
    <property type="molecule type" value="Genomic_DNA"/>
</dbReference>
<keyword evidence="1" id="KW-0489">Methyltransferase</keyword>
<dbReference type="InterPro" id="IPR004556">
    <property type="entry name" value="HemK-like"/>
</dbReference>
<evidence type="ECO:0008006" key="6">
    <source>
        <dbReference type="Google" id="ProtNLM"/>
    </source>
</evidence>
<organism evidence="5">
    <name type="scientific">Psilocybe cubensis</name>
    <name type="common">Psychedelic mushroom</name>
    <name type="synonym">Stropharia cubensis</name>
    <dbReference type="NCBI Taxonomy" id="181762"/>
    <lineage>
        <taxon>Eukaryota</taxon>
        <taxon>Fungi</taxon>
        <taxon>Dikarya</taxon>
        <taxon>Basidiomycota</taxon>
        <taxon>Agaricomycotina</taxon>
        <taxon>Agaricomycetes</taxon>
        <taxon>Agaricomycetidae</taxon>
        <taxon>Agaricales</taxon>
        <taxon>Agaricineae</taxon>
        <taxon>Strophariaceae</taxon>
        <taxon>Psilocybe</taxon>
    </lineage>
</organism>
<dbReference type="PANTHER" id="PTHR18895:SF74">
    <property type="entry name" value="MTRF1L RELEASE FACTOR GLUTAMINE METHYLTRANSFERASE"/>
    <property type="match status" value="1"/>
</dbReference>